<keyword evidence="1" id="KW-0472">Membrane</keyword>
<evidence type="ECO:0000256" key="1">
    <source>
        <dbReference type="SAM" id="Phobius"/>
    </source>
</evidence>
<dbReference type="EMBL" id="KV441403">
    <property type="protein sequence ID" value="OAF56606.1"/>
    <property type="molecule type" value="Genomic_DNA"/>
</dbReference>
<dbReference type="Proteomes" id="UP000077154">
    <property type="component" value="Unassembled WGS sequence"/>
</dbReference>
<organism evidence="2">
    <name type="scientific">Pseudogymnoascus destructans</name>
    <dbReference type="NCBI Taxonomy" id="655981"/>
    <lineage>
        <taxon>Eukaryota</taxon>
        <taxon>Fungi</taxon>
        <taxon>Dikarya</taxon>
        <taxon>Ascomycota</taxon>
        <taxon>Pezizomycotina</taxon>
        <taxon>Leotiomycetes</taxon>
        <taxon>Thelebolales</taxon>
        <taxon>Thelebolaceae</taxon>
        <taxon>Pseudogymnoascus</taxon>
    </lineage>
</organism>
<feature type="transmembrane region" description="Helical" evidence="1">
    <location>
        <begin position="7"/>
        <end position="25"/>
    </location>
</feature>
<sequence length="224" mass="24682">MPIIRKALYTAVLGTTGVTGLAFFTTRKSIIVPVPAIDPIYSSSAYLAQNPNNNPVTQDIVIRRLPLSSIRPELLEKEGALVEAATAGVFGGLAYEFQRRYLERKYRNPSTETDLWTRSAINSSDFAKGTIITDHFEVVDRSPTQVTVRCGGSPREQGVRGGDGLFKVAARVEKERGEVELSLTSVFFQGKGVAAAQPMSPWIKWLHGVYGKLWIEDAARRVKV</sequence>
<proteinExistence type="predicted"/>
<protein>
    <submittedName>
        <fullName evidence="2">Uncharacterized protein</fullName>
    </submittedName>
</protein>
<keyword evidence="1" id="KW-0812">Transmembrane</keyword>
<gene>
    <name evidence="2" type="ORF">VC83_07164</name>
</gene>
<keyword evidence="1" id="KW-1133">Transmembrane helix</keyword>
<dbReference type="VEuPathDB" id="FungiDB:GMDG_05507"/>
<dbReference type="RefSeq" id="XP_024321900.1">
    <property type="nucleotide sequence ID" value="XM_024470741.1"/>
</dbReference>
<dbReference type="OrthoDB" id="4436466at2759"/>
<evidence type="ECO:0000313" key="2">
    <source>
        <dbReference type="EMBL" id="OAF56606.1"/>
    </source>
</evidence>
<dbReference type="AlphaFoldDB" id="A0A177A341"/>
<name>A0A177A341_9PEZI</name>
<reference evidence="2" key="1">
    <citation type="submission" date="2016-03" db="EMBL/GenBank/DDBJ databases">
        <title>Updated assembly of Pseudogymnoascus destructans, the fungus causing white-nose syndrome of bats.</title>
        <authorList>
            <person name="Palmer J.M."/>
            <person name="Drees K.P."/>
            <person name="Foster J.T."/>
            <person name="Lindner D.L."/>
        </authorList>
    </citation>
    <scope>NUCLEOTIDE SEQUENCE [LARGE SCALE GENOMIC DNA]</scope>
    <source>
        <strain evidence="2">20631-21</strain>
    </source>
</reference>
<dbReference type="GeneID" id="36290213"/>
<dbReference type="eggNOG" id="ENOG502S03T">
    <property type="taxonomic scope" value="Eukaryota"/>
</dbReference>
<accession>A0A177A341</accession>